<comment type="similarity">
    <text evidence="2 9">Belongs to the cytochrome P450 family.</text>
</comment>
<dbReference type="InterPro" id="IPR001128">
    <property type="entry name" value="Cyt_P450"/>
</dbReference>
<evidence type="ECO:0000256" key="5">
    <source>
        <dbReference type="ARBA" id="ARBA00023002"/>
    </source>
</evidence>
<dbReference type="InterPro" id="IPR036396">
    <property type="entry name" value="Cyt_P450_sf"/>
</dbReference>
<sequence length="467" mass="51621">MLQSGVSFPESSTNYVSPPRLRAARAVSAVVPRLGDTLGLMLDPTLYLFEKYRQHGPVFDLKTPYLTYTVLAGTEAANFMSSKQGRECLTVGSSWRFVEEEFGGKDSLVAVDGDPHKQWRTLLQRGYSREAVAGRYAEAVDVIDEAVDKHWRPGRPVQVLPAMQKLSIAQVGTFVGGVRPTDAEIDDIALVTREILKIAPVQHIPKAMLRLPRYVGARSRVNMVATSAIALARRARNSGASDRSILLRDILDSCGDGLGGASQRNMLFHCVLPYFAGVETTSATATFALYLILKHPQVLDRIRAEVDDLFREPDLTHDTLFQATPVLHGAVTEAMRLYPIASFLIRVAARDFEFHGRLVKRGQHVFIGTTVPHFLAEHYPDPMTFDVDRYLSSAVPHRSPGAYSPFGRGPHMCIGKGLAEALMQLTLARIIARRELRLTSPSYRLTNRLSSSSPSPRFAVNVVGARQ</sequence>
<keyword evidence="4 8" id="KW-0479">Metal-binding</keyword>
<feature type="binding site" description="axial binding residue" evidence="8">
    <location>
        <position position="413"/>
    </location>
    <ligand>
        <name>heme</name>
        <dbReference type="ChEBI" id="CHEBI:30413"/>
    </ligand>
    <ligandPart>
        <name>Fe</name>
        <dbReference type="ChEBI" id="CHEBI:18248"/>
    </ligandPart>
</feature>
<evidence type="ECO:0000256" key="2">
    <source>
        <dbReference type="ARBA" id="ARBA00010617"/>
    </source>
</evidence>
<comment type="caution">
    <text evidence="10">The sequence shown here is derived from an EMBL/GenBank/DDBJ whole genome shotgun (WGS) entry which is preliminary data.</text>
</comment>
<keyword evidence="3 8" id="KW-0349">Heme</keyword>
<keyword evidence="6 8" id="KW-0408">Iron</keyword>
<dbReference type="PRINTS" id="PR00463">
    <property type="entry name" value="EP450I"/>
</dbReference>
<dbReference type="GO" id="GO:0016705">
    <property type="term" value="F:oxidoreductase activity, acting on paired donors, with incorporation or reduction of molecular oxygen"/>
    <property type="evidence" value="ECO:0007669"/>
    <property type="project" value="InterPro"/>
</dbReference>
<dbReference type="Gene3D" id="1.10.630.10">
    <property type="entry name" value="Cytochrome P450"/>
    <property type="match status" value="1"/>
</dbReference>
<evidence type="ECO:0000256" key="4">
    <source>
        <dbReference type="ARBA" id="ARBA00022723"/>
    </source>
</evidence>
<dbReference type="InterPro" id="IPR002401">
    <property type="entry name" value="Cyt_P450_E_grp-I"/>
</dbReference>
<dbReference type="GO" id="GO:0020037">
    <property type="term" value="F:heme binding"/>
    <property type="evidence" value="ECO:0007669"/>
    <property type="project" value="InterPro"/>
</dbReference>
<dbReference type="GO" id="GO:0004497">
    <property type="term" value="F:monooxygenase activity"/>
    <property type="evidence" value="ECO:0007669"/>
    <property type="project" value="UniProtKB-KW"/>
</dbReference>
<dbReference type="CDD" id="cd00302">
    <property type="entry name" value="cytochrome_P450"/>
    <property type="match status" value="1"/>
</dbReference>
<proteinExistence type="inferred from homology"/>
<comment type="cofactor">
    <cofactor evidence="1 8">
        <name>heme</name>
        <dbReference type="ChEBI" id="CHEBI:30413"/>
    </cofactor>
</comment>
<dbReference type="SUPFAM" id="SSF48264">
    <property type="entry name" value="Cytochrome P450"/>
    <property type="match status" value="1"/>
</dbReference>
<keyword evidence="11" id="KW-1185">Reference proteome</keyword>
<dbReference type="PANTHER" id="PTHR24286:SF24">
    <property type="entry name" value="LANOSTEROL 14-ALPHA DEMETHYLASE"/>
    <property type="match status" value="1"/>
</dbReference>
<dbReference type="Proteomes" id="UP000069443">
    <property type="component" value="Unassembled WGS sequence"/>
</dbReference>
<dbReference type="GO" id="GO:0016125">
    <property type="term" value="P:sterol metabolic process"/>
    <property type="evidence" value="ECO:0007669"/>
    <property type="project" value="TreeGrafter"/>
</dbReference>
<evidence type="ECO:0000313" key="10">
    <source>
        <dbReference type="EMBL" id="GAS94565.1"/>
    </source>
</evidence>
<keyword evidence="7 9" id="KW-0503">Monooxygenase</keyword>
<evidence type="ECO:0000256" key="6">
    <source>
        <dbReference type="ARBA" id="ARBA00023004"/>
    </source>
</evidence>
<keyword evidence="5 9" id="KW-0560">Oxidoreductase</keyword>
<evidence type="ECO:0000256" key="9">
    <source>
        <dbReference type="RuleBase" id="RU000461"/>
    </source>
</evidence>
<gene>
    <name evidence="10" type="ORF">RMCC_1531</name>
</gene>
<reference evidence="11" key="1">
    <citation type="journal article" date="2016" name="Genome Announc.">
        <title>Draft Genome Sequences of Five Rapidly Growing Mycobacterium Species, M. thermoresistibile, M. fortuitum subsp. acetamidolyticum, M. canariasense, M. brisbanense, and M. novocastrense.</title>
        <authorList>
            <person name="Katahira K."/>
            <person name="Ogura Y."/>
            <person name="Gotoh Y."/>
            <person name="Hayashi T."/>
        </authorList>
    </citation>
    <scope>NUCLEOTIDE SEQUENCE [LARGE SCALE GENOMIC DNA]</scope>
    <source>
        <strain evidence="11">JCM15298</strain>
    </source>
</reference>
<evidence type="ECO:0000256" key="8">
    <source>
        <dbReference type="PIRSR" id="PIRSR602401-1"/>
    </source>
</evidence>
<protein>
    <submittedName>
        <fullName evidence="10">Hypothetical cytochrome P450</fullName>
    </submittedName>
</protein>
<evidence type="ECO:0000256" key="1">
    <source>
        <dbReference type="ARBA" id="ARBA00001971"/>
    </source>
</evidence>
<name>A0A117I9E1_MYCCR</name>
<dbReference type="PROSITE" id="PS00086">
    <property type="entry name" value="CYTOCHROME_P450"/>
    <property type="match status" value="1"/>
</dbReference>
<dbReference type="EMBL" id="BCSY01000035">
    <property type="protein sequence ID" value="GAS94565.1"/>
    <property type="molecule type" value="Genomic_DNA"/>
</dbReference>
<dbReference type="PANTHER" id="PTHR24286">
    <property type="entry name" value="CYTOCHROME P450 26"/>
    <property type="match status" value="1"/>
</dbReference>
<dbReference type="Pfam" id="PF00067">
    <property type="entry name" value="p450"/>
    <property type="match status" value="1"/>
</dbReference>
<dbReference type="GO" id="GO:0005506">
    <property type="term" value="F:iron ion binding"/>
    <property type="evidence" value="ECO:0007669"/>
    <property type="project" value="InterPro"/>
</dbReference>
<dbReference type="STRING" id="228230.RMCC_1531"/>
<evidence type="ECO:0000256" key="7">
    <source>
        <dbReference type="ARBA" id="ARBA00023033"/>
    </source>
</evidence>
<accession>A0A117I9E1</accession>
<reference evidence="11" key="2">
    <citation type="submission" date="2016-02" db="EMBL/GenBank/DDBJ databases">
        <title>Draft genome sequence of five rapidly growing Mycobacterium species.</title>
        <authorList>
            <person name="Katahira K."/>
            <person name="Gotou Y."/>
            <person name="Iida K."/>
            <person name="Ogura Y."/>
            <person name="Hayashi T."/>
        </authorList>
    </citation>
    <scope>NUCLEOTIDE SEQUENCE [LARGE SCALE GENOMIC DNA]</scope>
    <source>
        <strain evidence="11">JCM15298</strain>
    </source>
</reference>
<dbReference type="InterPro" id="IPR017972">
    <property type="entry name" value="Cyt_P450_CS"/>
</dbReference>
<organism evidence="10 11">
    <name type="scientific">Mycolicibacterium canariasense</name>
    <name type="common">Mycobacterium canariasense</name>
    <dbReference type="NCBI Taxonomy" id="228230"/>
    <lineage>
        <taxon>Bacteria</taxon>
        <taxon>Bacillati</taxon>
        <taxon>Actinomycetota</taxon>
        <taxon>Actinomycetes</taxon>
        <taxon>Mycobacteriales</taxon>
        <taxon>Mycobacteriaceae</taxon>
        <taxon>Mycolicibacterium</taxon>
    </lineage>
</organism>
<evidence type="ECO:0000313" key="11">
    <source>
        <dbReference type="Proteomes" id="UP000069443"/>
    </source>
</evidence>
<dbReference type="AlphaFoldDB" id="A0A117I9E1"/>
<evidence type="ECO:0000256" key="3">
    <source>
        <dbReference type="ARBA" id="ARBA00022617"/>
    </source>
</evidence>
<dbReference type="PRINTS" id="PR00385">
    <property type="entry name" value="P450"/>
</dbReference>